<dbReference type="GO" id="GO:0016987">
    <property type="term" value="F:sigma factor activity"/>
    <property type="evidence" value="ECO:0007669"/>
    <property type="project" value="UniProtKB-KW"/>
</dbReference>
<dbReference type="RefSeq" id="WP_148980303.1">
    <property type="nucleotide sequence ID" value="NZ_JBNILM010000010.1"/>
</dbReference>
<dbReference type="Gene3D" id="1.10.1740.10">
    <property type="match status" value="1"/>
</dbReference>
<dbReference type="SUPFAM" id="SSF88659">
    <property type="entry name" value="Sigma3 and sigma4 domains of RNA polymerase sigma factors"/>
    <property type="match status" value="1"/>
</dbReference>
<dbReference type="PROSITE" id="PS00622">
    <property type="entry name" value="HTH_LUXR_1"/>
    <property type="match status" value="1"/>
</dbReference>
<dbReference type="Pfam" id="PF04542">
    <property type="entry name" value="Sigma70_r2"/>
    <property type="match status" value="1"/>
</dbReference>
<dbReference type="InterPro" id="IPR013324">
    <property type="entry name" value="RNA_pol_sigma_r3/r4-like"/>
</dbReference>
<dbReference type="AlphaFoldDB" id="A0A5D4T1Z4"/>
<dbReference type="InterPro" id="IPR036388">
    <property type="entry name" value="WH-like_DNA-bd_sf"/>
</dbReference>
<dbReference type="GO" id="GO:0006352">
    <property type="term" value="P:DNA-templated transcription initiation"/>
    <property type="evidence" value="ECO:0007669"/>
    <property type="project" value="InterPro"/>
</dbReference>
<organism evidence="7 8">
    <name type="scientific">Sutcliffiella horikoshii</name>
    <dbReference type="NCBI Taxonomy" id="79883"/>
    <lineage>
        <taxon>Bacteria</taxon>
        <taxon>Bacillati</taxon>
        <taxon>Bacillota</taxon>
        <taxon>Bacilli</taxon>
        <taxon>Bacillales</taxon>
        <taxon>Bacillaceae</taxon>
        <taxon>Sutcliffiella</taxon>
    </lineage>
</organism>
<dbReference type="InterPro" id="IPR013325">
    <property type="entry name" value="RNA_pol_sigma_r2"/>
</dbReference>
<evidence type="ECO:0000256" key="5">
    <source>
        <dbReference type="ARBA" id="ARBA00023163"/>
    </source>
</evidence>
<evidence type="ECO:0000313" key="7">
    <source>
        <dbReference type="EMBL" id="TYS68638.1"/>
    </source>
</evidence>
<evidence type="ECO:0000256" key="3">
    <source>
        <dbReference type="ARBA" id="ARBA00023082"/>
    </source>
</evidence>
<dbReference type="InterPro" id="IPR007627">
    <property type="entry name" value="RNA_pol_sigma70_r2"/>
</dbReference>
<evidence type="ECO:0000259" key="6">
    <source>
        <dbReference type="PROSITE" id="PS00622"/>
    </source>
</evidence>
<dbReference type="GO" id="GO:0003677">
    <property type="term" value="F:DNA binding"/>
    <property type="evidence" value="ECO:0007669"/>
    <property type="project" value="UniProtKB-KW"/>
</dbReference>
<evidence type="ECO:0000256" key="1">
    <source>
        <dbReference type="ARBA" id="ARBA00010641"/>
    </source>
</evidence>
<comment type="similarity">
    <text evidence="1">Belongs to the sigma-70 factor family. ECF subfamily.</text>
</comment>
<dbReference type="PANTHER" id="PTHR43133:SF8">
    <property type="entry name" value="RNA POLYMERASE SIGMA FACTOR HI_1459-RELATED"/>
    <property type="match status" value="1"/>
</dbReference>
<proteinExistence type="inferred from homology"/>
<feature type="domain" description="HTH luxR-type" evidence="6">
    <location>
        <begin position="116"/>
        <end position="143"/>
    </location>
</feature>
<evidence type="ECO:0000256" key="4">
    <source>
        <dbReference type="ARBA" id="ARBA00023125"/>
    </source>
</evidence>
<dbReference type="SUPFAM" id="SSF88946">
    <property type="entry name" value="Sigma2 domain of RNA polymerase sigma factors"/>
    <property type="match status" value="1"/>
</dbReference>
<keyword evidence="4" id="KW-0238">DNA-binding</keyword>
<evidence type="ECO:0000256" key="2">
    <source>
        <dbReference type="ARBA" id="ARBA00023015"/>
    </source>
</evidence>
<name>A0A5D4T1Z4_9BACI</name>
<keyword evidence="5" id="KW-0804">Transcription</keyword>
<dbReference type="OrthoDB" id="2381154at2"/>
<keyword evidence="2" id="KW-0805">Transcription regulation</keyword>
<reference evidence="7 8" key="1">
    <citation type="submission" date="2019-08" db="EMBL/GenBank/DDBJ databases">
        <title>Bacillus genomes from the desert of Cuatro Cienegas, Coahuila.</title>
        <authorList>
            <person name="Olmedo-Alvarez G."/>
        </authorList>
    </citation>
    <scope>NUCLEOTIDE SEQUENCE [LARGE SCALE GENOMIC DNA]</scope>
    <source>
        <strain evidence="7 8">CH98b_3T</strain>
    </source>
</reference>
<dbReference type="InterPro" id="IPR013249">
    <property type="entry name" value="RNA_pol_sigma70_r4_t2"/>
</dbReference>
<protein>
    <submittedName>
        <fullName evidence="7">RNA polymerase sigma factor</fullName>
    </submittedName>
</protein>
<dbReference type="InterPro" id="IPR000792">
    <property type="entry name" value="Tscrpt_reg_LuxR_C"/>
</dbReference>
<dbReference type="PANTHER" id="PTHR43133">
    <property type="entry name" value="RNA POLYMERASE ECF-TYPE SIGMA FACTO"/>
    <property type="match status" value="1"/>
</dbReference>
<dbReference type="EMBL" id="VTET01000010">
    <property type="protein sequence ID" value="TYS68638.1"/>
    <property type="molecule type" value="Genomic_DNA"/>
</dbReference>
<keyword evidence="3" id="KW-0731">Sigma factor</keyword>
<sequence>MFLEDIEYEINKLYKYCLKLSGSPWTAEDLVQETFLKVYKIKKTEPSREFTFAFLCTAAKNKFIDEKRKYRENIHFNEELMGKEYDFIEYYGLIEILFTSLPLKQSMLITLKDVFGYTSKEIASMLRVSDESIKTALHRSRKKLKLTNATEMEKGMLISNQQIFMALSKSIRESKPKEIFYYYRLLESQNFQVKRSSLHSVFHVIDPDGNILEIVS</sequence>
<dbReference type="Proteomes" id="UP000324517">
    <property type="component" value="Unassembled WGS sequence"/>
</dbReference>
<dbReference type="CDD" id="cd06171">
    <property type="entry name" value="Sigma70_r4"/>
    <property type="match status" value="1"/>
</dbReference>
<evidence type="ECO:0000313" key="8">
    <source>
        <dbReference type="Proteomes" id="UP000324517"/>
    </source>
</evidence>
<dbReference type="InterPro" id="IPR039425">
    <property type="entry name" value="RNA_pol_sigma-70-like"/>
</dbReference>
<dbReference type="Gene3D" id="1.10.10.10">
    <property type="entry name" value="Winged helix-like DNA-binding domain superfamily/Winged helix DNA-binding domain"/>
    <property type="match status" value="1"/>
</dbReference>
<gene>
    <name evidence="7" type="ORF">FZC75_18270</name>
</gene>
<dbReference type="NCBIfam" id="TIGR02937">
    <property type="entry name" value="sigma70-ECF"/>
    <property type="match status" value="1"/>
</dbReference>
<accession>A0A5D4T1Z4</accession>
<dbReference type="InterPro" id="IPR014284">
    <property type="entry name" value="RNA_pol_sigma-70_dom"/>
</dbReference>
<dbReference type="Pfam" id="PF08281">
    <property type="entry name" value="Sigma70_r4_2"/>
    <property type="match status" value="1"/>
</dbReference>
<comment type="caution">
    <text evidence="7">The sequence shown here is derived from an EMBL/GenBank/DDBJ whole genome shotgun (WGS) entry which is preliminary data.</text>
</comment>